<organism evidence="2 3">
    <name type="scientific">Asterophora parasitica</name>
    <dbReference type="NCBI Taxonomy" id="117018"/>
    <lineage>
        <taxon>Eukaryota</taxon>
        <taxon>Fungi</taxon>
        <taxon>Dikarya</taxon>
        <taxon>Basidiomycota</taxon>
        <taxon>Agaricomycotina</taxon>
        <taxon>Agaricomycetes</taxon>
        <taxon>Agaricomycetidae</taxon>
        <taxon>Agaricales</taxon>
        <taxon>Tricholomatineae</taxon>
        <taxon>Lyophyllaceae</taxon>
        <taxon>Asterophora</taxon>
    </lineage>
</organism>
<proteinExistence type="predicted"/>
<reference evidence="2" key="2">
    <citation type="submission" date="2021-10" db="EMBL/GenBank/DDBJ databases">
        <title>Phylogenomics reveals ancestral predisposition of the termite-cultivated fungus Termitomyces towards a domesticated lifestyle.</title>
        <authorList>
            <person name="Auxier B."/>
            <person name="Grum-Grzhimaylo A."/>
            <person name="Cardenas M.E."/>
            <person name="Lodge J.D."/>
            <person name="Laessoe T."/>
            <person name="Pedersen O."/>
            <person name="Smith M.E."/>
            <person name="Kuyper T.W."/>
            <person name="Franco-Molano E.A."/>
            <person name="Baroni T.J."/>
            <person name="Aanen D.K."/>
        </authorList>
    </citation>
    <scope>NUCLEOTIDE SEQUENCE</scope>
    <source>
        <strain evidence="2">AP01</strain>
        <tissue evidence="2">Mycelium</tissue>
    </source>
</reference>
<keyword evidence="3" id="KW-1185">Reference proteome</keyword>
<evidence type="ECO:0000313" key="3">
    <source>
        <dbReference type="Proteomes" id="UP000775547"/>
    </source>
</evidence>
<gene>
    <name evidence="2" type="ORF">DXG03_006892</name>
</gene>
<dbReference type="EMBL" id="JABCKV010000486">
    <property type="protein sequence ID" value="KAG5640826.1"/>
    <property type="molecule type" value="Genomic_DNA"/>
</dbReference>
<sequence length="134" mass="15228">MVELDRSMQILRTNGVLYESDNQEYSAYVVVSRPSALTHLCVARLSLEVMGVQSQIMMASGGPYARNNYPPGSRPPPPSPMLYAALMAKQKLYANIRDFQKRLHERLRARAEQEAERERAITQTIQANPTQTYQ</sequence>
<evidence type="ECO:0000256" key="1">
    <source>
        <dbReference type="SAM" id="MobiDB-lite"/>
    </source>
</evidence>
<dbReference type="Proteomes" id="UP000775547">
    <property type="component" value="Unassembled WGS sequence"/>
</dbReference>
<name>A0A9P7K723_9AGAR</name>
<evidence type="ECO:0000313" key="2">
    <source>
        <dbReference type="EMBL" id="KAG5640826.1"/>
    </source>
</evidence>
<feature type="region of interest" description="Disordered" evidence="1">
    <location>
        <begin position="114"/>
        <end position="134"/>
    </location>
</feature>
<dbReference type="AlphaFoldDB" id="A0A9P7K723"/>
<feature type="compositionally biased region" description="Polar residues" evidence="1">
    <location>
        <begin position="121"/>
        <end position="134"/>
    </location>
</feature>
<protein>
    <submittedName>
        <fullName evidence="2">Uncharacterized protein</fullName>
    </submittedName>
</protein>
<feature type="non-terminal residue" evidence="2">
    <location>
        <position position="134"/>
    </location>
</feature>
<reference evidence="2" key="1">
    <citation type="submission" date="2020-07" db="EMBL/GenBank/DDBJ databases">
        <authorList>
            <person name="Nieuwenhuis M."/>
            <person name="Van De Peppel L.J.J."/>
        </authorList>
    </citation>
    <scope>NUCLEOTIDE SEQUENCE</scope>
    <source>
        <strain evidence="2">AP01</strain>
        <tissue evidence="2">Mycelium</tissue>
    </source>
</reference>
<comment type="caution">
    <text evidence="2">The sequence shown here is derived from an EMBL/GenBank/DDBJ whole genome shotgun (WGS) entry which is preliminary data.</text>
</comment>
<accession>A0A9P7K723</accession>